<proteinExistence type="predicted"/>
<dbReference type="AlphaFoldDB" id="A0AAE6QP18"/>
<evidence type="ECO:0000313" key="1">
    <source>
        <dbReference type="EMBL" id="QGT84650.1"/>
    </source>
</evidence>
<gene>
    <name evidence="1" type="ORF">GMO17_13215</name>
</gene>
<sequence>MLEAPDLTSTLSSKREFLCWRGREFDDRYECRVAGIEGGGASIEFEFEGIDVGSEVAADIAFCLSEALAMTEQTDVESATAAVRYEGMLKRKYRLSHGAWQFSAIGVFPVENASTELLKGTQSAGTFVAVRTIEEGGFELELEEMGYSFSAQDALWLQETLLEVIQQRPKQHPRVRLLQAGYSAWKP</sequence>
<dbReference type="Proteomes" id="UP000423413">
    <property type="component" value="Chromosome"/>
</dbReference>
<protein>
    <submittedName>
        <fullName evidence="1">Uncharacterized protein</fullName>
    </submittedName>
</protein>
<accession>A0AAE6QP18</accession>
<evidence type="ECO:0000313" key="2">
    <source>
        <dbReference type="Proteomes" id="UP000423413"/>
    </source>
</evidence>
<reference evidence="1 2" key="1">
    <citation type="submission" date="2019-11" db="EMBL/GenBank/DDBJ databases">
        <title>Complete genome sequence of Pseudomonas syringae pv. coronafaciens isolate B19001 originated in imported oat cereal.</title>
        <authorList>
            <person name="Kim S.M."/>
            <person name="Lee B.C."/>
            <person name="Seo S.J."/>
            <person name="Lee J.E."/>
            <person name="Choi N.J."/>
            <person name="Park J.H."/>
        </authorList>
    </citation>
    <scope>NUCLEOTIDE SEQUENCE [LARGE SCALE GENOMIC DNA]</scope>
    <source>
        <strain evidence="1 2">B19001</strain>
    </source>
</reference>
<organism evidence="1 2">
    <name type="scientific">Pseudomonas coronafaciens pv. coronafaciens</name>
    <dbReference type="NCBI Taxonomy" id="235275"/>
    <lineage>
        <taxon>Bacteria</taxon>
        <taxon>Pseudomonadati</taxon>
        <taxon>Pseudomonadota</taxon>
        <taxon>Gammaproteobacteria</taxon>
        <taxon>Pseudomonadales</taxon>
        <taxon>Pseudomonadaceae</taxon>
        <taxon>Pseudomonas</taxon>
        <taxon>Pseudomonas coronafaciens</taxon>
    </lineage>
</organism>
<name>A0AAE6QP18_9PSED</name>
<dbReference type="EMBL" id="CP046441">
    <property type="protein sequence ID" value="QGT84650.1"/>
    <property type="molecule type" value="Genomic_DNA"/>
</dbReference>